<evidence type="ECO:0000313" key="3">
    <source>
        <dbReference type="Proteomes" id="UP000228945"/>
    </source>
</evidence>
<dbReference type="SUPFAM" id="SSF53474">
    <property type="entry name" value="alpha/beta-Hydrolases"/>
    <property type="match status" value="1"/>
</dbReference>
<protein>
    <submittedName>
        <fullName evidence="2">Dienelactone hydrolase</fullName>
    </submittedName>
</protein>
<dbReference type="Pfam" id="PF01738">
    <property type="entry name" value="DLH"/>
    <property type="match status" value="1"/>
</dbReference>
<dbReference type="Proteomes" id="UP000228945">
    <property type="component" value="Chromosome"/>
</dbReference>
<keyword evidence="2" id="KW-0378">Hydrolase</keyword>
<name>A0A2D2AU28_9CAUL</name>
<dbReference type="AlphaFoldDB" id="A0A2D2AU28"/>
<dbReference type="EMBL" id="CP024201">
    <property type="protein sequence ID" value="ATQ41510.1"/>
    <property type="molecule type" value="Genomic_DNA"/>
</dbReference>
<dbReference type="InterPro" id="IPR050261">
    <property type="entry name" value="FrsA_esterase"/>
</dbReference>
<accession>A0A2D2AU28</accession>
<evidence type="ECO:0000313" key="2">
    <source>
        <dbReference type="EMBL" id="ATQ41510.1"/>
    </source>
</evidence>
<dbReference type="PANTHER" id="PTHR22946">
    <property type="entry name" value="DIENELACTONE HYDROLASE DOMAIN-CONTAINING PROTEIN-RELATED"/>
    <property type="match status" value="1"/>
</dbReference>
<reference evidence="2 3" key="1">
    <citation type="submission" date="2017-10" db="EMBL/GenBank/DDBJ databases">
        <title>Genome sequence of Caulobacter mirabilis FWC38.</title>
        <authorList>
            <person name="Fiebig A."/>
            <person name="Crosson S."/>
        </authorList>
    </citation>
    <scope>NUCLEOTIDE SEQUENCE [LARGE SCALE GENOMIC DNA]</scope>
    <source>
        <strain evidence="2 3">FWC 38</strain>
    </source>
</reference>
<dbReference type="RefSeq" id="WP_099620766.1">
    <property type="nucleotide sequence ID" value="NZ_CP024201.1"/>
</dbReference>
<dbReference type="Gene3D" id="3.40.50.1820">
    <property type="entry name" value="alpha/beta hydrolase"/>
    <property type="match status" value="1"/>
</dbReference>
<organism evidence="2 3">
    <name type="scientific">Caulobacter mirabilis</name>
    <dbReference type="NCBI Taxonomy" id="69666"/>
    <lineage>
        <taxon>Bacteria</taxon>
        <taxon>Pseudomonadati</taxon>
        <taxon>Pseudomonadota</taxon>
        <taxon>Alphaproteobacteria</taxon>
        <taxon>Caulobacterales</taxon>
        <taxon>Caulobacteraceae</taxon>
        <taxon>Caulobacter</taxon>
    </lineage>
</organism>
<proteinExistence type="predicted"/>
<dbReference type="InterPro" id="IPR029058">
    <property type="entry name" value="AB_hydrolase_fold"/>
</dbReference>
<dbReference type="PANTHER" id="PTHR22946:SF0">
    <property type="entry name" value="DIENELACTONE HYDROLASE DOMAIN-CONTAINING PROTEIN"/>
    <property type="match status" value="1"/>
</dbReference>
<dbReference type="InterPro" id="IPR002925">
    <property type="entry name" value="Dienelactn_hydro"/>
</dbReference>
<dbReference type="KEGG" id="cmb:CSW64_03330"/>
<sequence length="238" mass="25654">MKTEHIEYEADGVRMVGTLTVDNRHAEKRPGVLVIHEAGGLSDHARGVAERLAALNYVAFAMDYFGDGKAPSDWSKIAEQLETWRADPTGIRARGLAALEVLKAQPETDVTKLAAIGYCFGGTTALELGRAGADLKAIVGFHSGLQTARPQDAANIKGKVLVAIGTADPIIPPEQRAAFEAEMTAADVDWRMTLYGGVGHSFTNPAVDALNRPGLKYDQQADHRAWRAMIDLFDETLA</sequence>
<feature type="domain" description="Dienelactone hydrolase" evidence="1">
    <location>
        <begin position="23"/>
        <end position="236"/>
    </location>
</feature>
<dbReference type="GO" id="GO:0016787">
    <property type="term" value="F:hydrolase activity"/>
    <property type="evidence" value="ECO:0007669"/>
    <property type="project" value="UniProtKB-KW"/>
</dbReference>
<gene>
    <name evidence="2" type="ORF">CSW64_03330</name>
</gene>
<dbReference type="OrthoDB" id="9787933at2"/>
<evidence type="ECO:0000259" key="1">
    <source>
        <dbReference type="Pfam" id="PF01738"/>
    </source>
</evidence>
<keyword evidence="3" id="KW-1185">Reference proteome</keyword>